<dbReference type="STRING" id="84531.LA76x_4878"/>
<dbReference type="KEGG" id="lab:LA76x_4878"/>
<reference evidence="1 2" key="1">
    <citation type="journal article" date="2015" name="BMC Genomics">
        <title>Comparative genomics and metabolic profiling of the genus Lysobacter.</title>
        <authorList>
            <person name="de Bruijn I."/>
            <person name="Cheng X."/>
            <person name="de Jager V."/>
            <person name="Exposito R.G."/>
            <person name="Watrous J."/>
            <person name="Patel N."/>
            <person name="Postma J."/>
            <person name="Dorrestein P.C."/>
            <person name="Kobayashi D."/>
            <person name="Raaijmakers J.M."/>
        </authorList>
    </citation>
    <scope>NUCLEOTIDE SEQUENCE [LARGE SCALE GENOMIC DNA]</scope>
    <source>
        <strain evidence="1 2">76</strain>
    </source>
</reference>
<dbReference type="Proteomes" id="UP000060787">
    <property type="component" value="Chromosome"/>
</dbReference>
<proteinExistence type="predicted"/>
<accession>A0A0S2DRT5</accession>
<evidence type="ECO:0000313" key="2">
    <source>
        <dbReference type="Proteomes" id="UP000060787"/>
    </source>
</evidence>
<organism evidence="1 2">
    <name type="scientific">Lysobacter antibioticus</name>
    <dbReference type="NCBI Taxonomy" id="84531"/>
    <lineage>
        <taxon>Bacteria</taxon>
        <taxon>Pseudomonadati</taxon>
        <taxon>Pseudomonadota</taxon>
        <taxon>Gammaproteobacteria</taxon>
        <taxon>Lysobacterales</taxon>
        <taxon>Lysobacteraceae</taxon>
        <taxon>Lysobacter</taxon>
    </lineage>
</organism>
<dbReference type="AlphaFoldDB" id="A0A0S2DRT5"/>
<protein>
    <recommendedName>
        <fullName evidence="3">Zinc-ribbon domain protein</fullName>
    </recommendedName>
</protein>
<sequence length="117" mass="13078">MAQDLYCWRCDRVVPMLTEPEWERMAPALDEAVAEVQRYRVSTASSLQTALARPHGRGALKLYYRMTGQLETKPDAIRHHRLSLYGPPCAHCGKPLRTPRASHCAACGAMRAEAAVE</sequence>
<dbReference type="PATRIC" id="fig|84531.7.peg.480"/>
<dbReference type="RefSeq" id="WP_144436313.1">
    <property type="nucleotide sequence ID" value="NZ_CP011129.1"/>
</dbReference>
<dbReference type="EMBL" id="CP011129">
    <property type="protein sequence ID" value="ALN82982.1"/>
    <property type="molecule type" value="Genomic_DNA"/>
</dbReference>
<evidence type="ECO:0008006" key="3">
    <source>
        <dbReference type="Google" id="ProtNLM"/>
    </source>
</evidence>
<dbReference type="eggNOG" id="ENOG5032VD5">
    <property type="taxonomic scope" value="Bacteria"/>
</dbReference>
<gene>
    <name evidence="1" type="ORF">LA76x_4878</name>
</gene>
<keyword evidence="2" id="KW-1185">Reference proteome</keyword>
<evidence type="ECO:0000313" key="1">
    <source>
        <dbReference type="EMBL" id="ALN82982.1"/>
    </source>
</evidence>
<name>A0A0S2DRT5_LYSAN</name>
<dbReference type="OrthoDB" id="5515745at2"/>
<dbReference type="KEGG" id="laq:GLA29479_480"/>